<keyword evidence="3" id="KW-0949">S-adenosyl-L-methionine</keyword>
<dbReference type="PATRIC" id="fig|1619089.3.peg.491"/>
<dbReference type="GO" id="GO:0051539">
    <property type="term" value="F:4 iron, 4 sulfur cluster binding"/>
    <property type="evidence" value="ECO:0007669"/>
    <property type="project" value="UniProtKB-KW"/>
</dbReference>
<keyword evidence="5" id="KW-0408">Iron</keyword>
<evidence type="ECO:0000256" key="1">
    <source>
        <dbReference type="ARBA" id="ARBA00001966"/>
    </source>
</evidence>
<dbReference type="PANTHER" id="PTHR11228:SF7">
    <property type="entry name" value="PQQA PEPTIDE CYCLASE"/>
    <property type="match status" value="1"/>
</dbReference>
<dbReference type="SFLD" id="SFLDS00029">
    <property type="entry name" value="Radical_SAM"/>
    <property type="match status" value="1"/>
</dbReference>
<evidence type="ECO:0000256" key="6">
    <source>
        <dbReference type="ARBA" id="ARBA00023014"/>
    </source>
</evidence>
<gene>
    <name evidence="8" type="ORF">UR34_C0011G0047</name>
</gene>
<dbReference type="InterPro" id="IPR058240">
    <property type="entry name" value="rSAM_sf"/>
</dbReference>
<dbReference type="Gene3D" id="3.20.20.70">
    <property type="entry name" value="Aldolase class I"/>
    <property type="match status" value="1"/>
</dbReference>
<dbReference type="Pfam" id="PF13186">
    <property type="entry name" value="SPASM"/>
    <property type="match status" value="1"/>
</dbReference>
<evidence type="ECO:0000256" key="3">
    <source>
        <dbReference type="ARBA" id="ARBA00022691"/>
    </source>
</evidence>
<comment type="cofactor">
    <cofactor evidence="1">
        <name>[4Fe-4S] cluster</name>
        <dbReference type="ChEBI" id="CHEBI:49883"/>
    </cofactor>
</comment>
<dbReference type="Proteomes" id="UP000034302">
    <property type="component" value="Unassembled WGS sequence"/>
</dbReference>
<dbReference type="InterPro" id="IPR050377">
    <property type="entry name" value="Radical_SAM_PqqE_MftC-like"/>
</dbReference>
<dbReference type="SUPFAM" id="SSF102114">
    <property type="entry name" value="Radical SAM enzymes"/>
    <property type="match status" value="1"/>
</dbReference>
<dbReference type="InterPro" id="IPR017200">
    <property type="entry name" value="PqqE-like"/>
</dbReference>
<feature type="domain" description="Radical SAM core" evidence="7">
    <location>
        <begin position="9"/>
        <end position="232"/>
    </location>
</feature>
<accession>A0A0F9ZHZ9</accession>
<dbReference type="GO" id="GO:0003824">
    <property type="term" value="F:catalytic activity"/>
    <property type="evidence" value="ECO:0007669"/>
    <property type="project" value="InterPro"/>
</dbReference>
<dbReference type="InterPro" id="IPR007197">
    <property type="entry name" value="rSAM"/>
</dbReference>
<dbReference type="SFLD" id="SFLDG01067">
    <property type="entry name" value="SPASM/twitch_domain_containing"/>
    <property type="match status" value="1"/>
</dbReference>
<dbReference type="Pfam" id="PF04055">
    <property type="entry name" value="Radical_SAM"/>
    <property type="match status" value="1"/>
</dbReference>
<keyword evidence="2" id="KW-0004">4Fe-4S</keyword>
<dbReference type="PROSITE" id="PS51918">
    <property type="entry name" value="RADICAL_SAM"/>
    <property type="match status" value="1"/>
</dbReference>
<dbReference type="CDD" id="cd01335">
    <property type="entry name" value="Radical_SAM"/>
    <property type="match status" value="1"/>
</dbReference>
<evidence type="ECO:0000313" key="8">
    <source>
        <dbReference type="EMBL" id="KKP43793.1"/>
    </source>
</evidence>
<evidence type="ECO:0000313" key="9">
    <source>
        <dbReference type="Proteomes" id="UP000034302"/>
    </source>
</evidence>
<dbReference type="InterPro" id="IPR023885">
    <property type="entry name" value="4Fe4S-binding_SPASM_dom"/>
</dbReference>
<name>A0A0F9ZHZ9_9BACT</name>
<dbReference type="PIRSF" id="PIRSF037420">
    <property type="entry name" value="PQQ_syn_pqqE"/>
    <property type="match status" value="1"/>
</dbReference>
<dbReference type="InterPro" id="IPR013785">
    <property type="entry name" value="Aldolase_TIM"/>
</dbReference>
<dbReference type="AlphaFoldDB" id="A0A0F9ZHZ9"/>
<dbReference type="PANTHER" id="PTHR11228">
    <property type="entry name" value="RADICAL SAM DOMAIN PROTEIN"/>
    <property type="match status" value="1"/>
</dbReference>
<reference evidence="8 9" key="1">
    <citation type="journal article" date="2015" name="Nature">
        <title>rRNA introns, odd ribosomes, and small enigmatic genomes across a large radiation of phyla.</title>
        <authorList>
            <person name="Brown C.T."/>
            <person name="Hug L.A."/>
            <person name="Thomas B.C."/>
            <person name="Sharon I."/>
            <person name="Castelle C.J."/>
            <person name="Singh A."/>
            <person name="Wilkins M.J."/>
            <person name="Williams K.H."/>
            <person name="Banfield J.F."/>
        </authorList>
    </citation>
    <scope>NUCLEOTIDE SEQUENCE [LARGE SCALE GENOMIC DNA]</scope>
</reference>
<dbReference type="SFLD" id="SFLDG01386">
    <property type="entry name" value="main_SPASM_domain-containing"/>
    <property type="match status" value="1"/>
</dbReference>
<evidence type="ECO:0000259" key="7">
    <source>
        <dbReference type="PROSITE" id="PS51918"/>
    </source>
</evidence>
<evidence type="ECO:0000256" key="5">
    <source>
        <dbReference type="ARBA" id="ARBA00023004"/>
    </source>
</evidence>
<evidence type="ECO:0000256" key="4">
    <source>
        <dbReference type="ARBA" id="ARBA00022723"/>
    </source>
</evidence>
<sequence>MRPRVIKKVMTPHDCYIILTAKCNQRCLHCYGNYGMDVPQNELTGKEWDKVFEDLVKHNVFYINISGGEPTVHPDFLEILKSLKKHKLHFIITTNGLFTEKIFKAIVDVKDLLIGIKISLDGPDYISNGYIRRNVKKEISESDFNRTLKNLRMLKEKDIPFTIATCIHKGNIDRMNDLLNLILELKPVSWFISTISTSGRSFDNLNIFASDSEIEKKRWNNIKNICNKNDIFVNFIDMPFATATKKTEKFYYQCPAARSFCEINSDGLVSPCPLARVNIPSEFLKFENVRDKSIKDIWNGKAFNRFLELSKGGCKGCEAKDKCDRCIPQSILWFSDPTLPPPHCIQNGESLGLENIKDLRTQLKKRMEEYQRDNYIDVEKK</sequence>
<dbReference type="EMBL" id="LBOV01000011">
    <property type="protein sequence ID" value="KKP43793.1"/>
    <property type="molecule type" value="Genomic_DNA"/>
</dbReference>
<dbReference type="GO" id="GO:0046872">
    <property type="term" value="F:metal ion binding"/>
    <property type="evidence" value="ECO:0007669"/>
    <property type="project" value="UniProtKB-KW"/>
</dbReference>
<organism evidence="8 9">
    <name type="scientific">candidate division WS6 bacterium GW2011_GWC1_33_20</name>
    <dbReference type="NCBI Taxonomy" id="1619089"/>
    <lineage>
        <taxon>Bacteria</taxon>
        <taxon>Candidatus Dojkabacteria</taxon>
    </lineage>
</organism>
<keyword evidence="6" id="KW-0411">Iron-sulfur</keyword>
<comment type="caution">
    <text evidence="8">The sequence shown here is derived from an EMBL/GenBank/DDBJ whole genome shotgun (WGS) entry which is preliminary data.</text>
</comment>
<proteinExistence type="predicted"/>
<evidence type="ECO:0000256" key="2">
    <source>
        <dbReference type="ARBA" id="ARBA00022485"/>
    </source>
</evidence>
<protein>
    <submittedName>
        <fullName evidence="8">Radical SAM domain-containing protein</fullName>
    </submittedName>
</protein>
<keyword evidence="4" id="KW-0479">Metal-binding</keyword>